<dbReference type="PANTHER" id="PTHR30244:SF42">
    <property type="entry name" value="UDP-2-ACETAMIDO-2-DEOXY-3-OXO-D-GLUCURONATE AMINOTRANSFERASE"/>
    <property type="match status" value="1"/>
</dbReference>
<organism evidence="2 3">
    <name type="scientific">Azospirillum himalayense</name>
    <dbReference type="NCBI Taxonomy" id="654847"/>
    <lineage>
        <taxon>Bacteria</taxon>
        <taxon>Pseudomonadati</taxon>
        <taxon>Pseudomonadota</taxon>
        <taxon>Alphaproteobacteria</taxon>
        <taxon>Rhodospirillales</taxon>
        <taxon>Azospirillaceae</taxon>
        <taxon>Azospirillum</taxon>
    </lineage>
</organism>
<dbReference type="EMBL" id="JBHSLC010000006">
    <property type="protein sequence ID" value="MFC5354309.1"/>
    <property type="molecule type" value="Genomic_DNA"/>
</dbReference>
<comment type="caution">
    <text evidence="2">The sequence shown here is derived from an EMBL/GenBank/DDBJ whole genome shotgun (WGS) entry which is preliminary data.</text>
</comment>
<keyword evidence="2" id="KW-0808">Transferase</keyword>
<dbReference type="InterPro" id="IPR015424">
    <property type="entry name" value="PyrdxlP-dep_Trfase"/>
</dbReference>
<evidence type="ECO:0000256" key="1">
    <source>
        <dbReference type="RuleBase" id="RU004508"/>
    </source>
</evidence>
<evidence type="ECO:0000313" key="2">
    <source>
        <dbReference type="EMBL" id="MFC5354309.1"/>
    </source>
</evidence>
<gene>
    <name evidence="2" type="ORF">ACFPMG_04745</name>
</gene>
<protein>
    <submittedName>
        <fullName evidence="2">DegT/DnrJ/EryC1/StrS family aminotransferase</fullName>
    </submittedName>
</protein>
<sequence>MTSEPASEPASEATGPIAFIDLAAQRRLIGPQVDEAVRRVFDHGHFIMGPEVARLEDELAAFCGARHAITCSNGTDAIALVLRAEGIGPGDAVFCPSFTFAATAEVAAWVGATPVFADVDPETFTLDPDSLDRAVATARRAGLRPAAVVAVDLFGLPADYDAIEPVCARHGLRLVVDSAQGFGAVYKGRKAGTIGLATTTSFFPAKPLGCYGDGGAVFTDDDGLAAAIRSLRVHGQGSDKYDNVRIGMNARLDTVQAAVLIEKLRIFPDEIAARGMVARRYAAGLAGITALPSMPEGRASVWAQYTLRIAGGRRDAIAAALKAVGVPTAVYYPRPLHRQTAYAGFPLAGDDLPVSERLAGEVLSLPMHPYLDEATQHRIIGAVCEAVRGAAGG</sequence>
<dbReference type="CDD" id="cd00616">
    <property type="entry name" value="AHBA_syn"/>
    <property type="match status" value="1"/>
</dbReference>
<reference evidence="3" key="1">
    <citation type="journal article" date="2019" name="Int. J. Syst. Evol. Microbiol.">
        <title>The Global Catalogue of Microorganisms (GCM) 10K type strain sequencing project: providing services to taxonomists for standard genome sequencing and annotation.</title>
        <authorList>
            <consortium name="The Broad Institute Genomics Platform"/>
            <consortium name="The Broad Institute Genome Sequencing Center for Infectious Disease"/>
            <person name="Wu L."/>
            <person name="Ma J."/>
        </authorList>
    </citation>
    <scope>NUCLEOTIDE SEQUENCE [LARGE SCALE GENOMIC DNA]</scope>
    <source>
        <strain evidence="3">CCUG 58760</strain>
    </source>
</reference>
<keyword evidence="2" id="KW-0032">Aminotransferase</keyword>
<dbReference type="InterPro" id="IPR000653">
    <property type="entry name" value="DegT/StrS_aminotransferase"/>
</dbReference>
<dbReference type="Pfam" id="PF01041">
    <property type="entry name" value="DegT_DnrJ_EryC1"/>
    <property type="match status" value="1"/>
</dbReference>
<dbReference type="InterPro" id="IPR015421">
    <property type="entry name" value="PyrdxlP-dep_Trfase_major"/>
</dbReference>
<accession>A0ABW0G185</accession>
<dbReference type="Gene3D" id="3.90.1150.10">
    <property type="entry name" value="Aspartate Aminotransferase, domain 1"/>
    <property type="match status" value="1"/>
</dbReference>
<dbReference type="SUPFAM" id="SSF53383">
    <property type="entry name" value="PLP-dependent transferases"/>
    <property type="match status" value="1"/>
</dbReference>
<dbReference type="GO" id="GO:0008483">
    <property type="term" value="F:transaminase activity"/>
    <property type="evidence" value="ECO:0007669"/>
    <property type="project" value="UniProtKB-KW"/>
</dbReference>
<dbReference type="Proteomes" id="UP001596166">
    <property type="component" value="Unassembled WGS sequence"/>
</dbReference>
<proteinExistence type="inferred from homology"/>
<dbReference type="PIRSF" id="PIRSF000390">
    <property type="entry name" value="PLP_StrS"/>
    <property type="match status" value="1"/>
</dbReference>
<dbReference type="RefSeq" id="WP_376994053.1">
    <property type="nucleotide sequence ID" value="NZ_JBHSLC010000006.1"/>
</dbReference>
<dbReference type="InterPro" id="IPR015422">
    <property type="entry name" value="PyrdxlP-dep_Trfase_small"/>
</dbReference>
<keyword evidence="1" id="KW-0663">Pyridoxal phosphate</keyword>
<dbReference type="Gene3D" id="3.40.640.10">
    <property type="entry name" value="Type I PLP-dependent aspartate aminotransferase-like (Major domain)"/>
    <property type="match status" value="1"/>
</dbReference>
<comment type="similarity">
    <text evidence="1">Belongs to the DegT/DnrJ/EryC1 family.</text>
</comment>
<keyword evidence="3" id="KW-1185">Reference proteome</keyword>
<evidence type="ECO:0000313" key="3">
    <source>
        <dbReference type="Proteomes" id="UP001596166"/>
    </source>
</evidence>
<dbReference type="PANTHER" id="PTHR30244">
    <property type="entry name" value="TRANSAMINASE"/>
    <property type="match status" value="1"/>
</dbReference>
<name>A0ABW0G185_9PROT</name>